<feature type="chain" id="PRO_5025358118" evidence="1">
    <location>
        <begin position="22"/>
        <end position="1917"/>
    </location>
</feature>
<dbReference type="Proteomes" id="UP000474630">
    <property type="component" value="Chromosome"/>
</dbReference>
<keyword evidence="1" id="KW-0732">Signal</keyword>
<reference evidence="3 4" key="1">
    <citation type="submission" date="2020-02" db="EMBL/GenBank/DDBJ databases">
        <title>Genome sequencing for Draconibacterium sp. strain M1.</title>
        <authorList>
            <person name="Park S.-J."/>
        </authorList>
    </citation>
    <scope>NUCLEOTIDE SEQUENCE [LARGE SCALE GENOMIC DNA]</scope>
    <source>
        <strain evidence="3 4">M1</strain>
    </source>
</reference>
<dbReference type="SUPFAM" id="SSF49299">
    <property type="entry name" value="PKD domain"/>
    <property type="match status" value="1"/>
</dbReference>
<evidence type="ECO:0000256" key="1">
    <source>
        <dbReference type="SAM" id="SignalP"/>
    </source>
</evidence>
<dbReference type="Pfam" id="PF18911">
    <property type="entry name" value="PKD_4"/>
    <property type="match status" value="1"/>
</dbReference>
<proteinExistence type="predicted"/>
<evidence type="ECO:0000259" key="2">
    <source>
        <dbReference type="PROSITE" id="PS50093"/>
    </source>
</evidence>
<dbReference type="KEGG" id="drc:G0Q07_00610"/>
<dbReference type="NCBIfam" id="TIGR04183">
    <property type="entry name" value="Por_Secre_tail"/>
    <property type="match status" value="1"/>
</dbReference>
<dbReference type="PROSITE" id="PS50093">
    <property type="entry name" value="PKD"/>
    <property type="match status" value="1"/>
</dbReference>
<dbReference type="RefSeq" id="WP_163344247.1">
    <property type="nucleotide sequence ID" value="NZ_CP048409.1"/>
</dbReference>
<name>A0A6C0R7Q2_9BACT</name>
<dbReference type="InterPro" id="IPR015919">
    <property type="entry name" value="Cadherin-like_sf"/>
</dbReference>
<protein>
    <submittedName>
        <fullName evidence="3">T9SS type A sorting domain-containing protein</fullName>
    </submittedName>
</protein>
<dbReference type="InterPro" id="IPR035986">
    <property type="entry name" value="PKD_dom_sf"/>
</dbReference>
<feature type="domain" description="PKD" evidence="2">
    <location>
        <begin position="500"/>
        <end position="543"/>
    </location>
</feature>
<evidence type="ECO:0000313" key="4">
    <source>
        <dbReference type="Proteomes" id="UP000474630"/>
    </source>
</evidence>
<organism evidence="3 4">
    <name type="scientific">Draconibacterium halophilum</name>
    <dbReference type="NCBI Taxonomy" id="2706887"/>
    <lineage>
        <taxon>Bacteria</taxon>
        <taxon>Pseudomonadati</taxon>
        <taxon>Bacteroidota</taxon>
        <taxon>Bacteroidia</taxon>
        <taxon>Marinilabiliales</taxon>
        <taxon>Prolixibacteraceae</taxon>
        <taxon>Draconibacterium</taxon>
    </lineage>
</organism>
<keyword evidence="4" id="KW-1185">Reference proteome</keyword>
<dbReference type="InterPro" id="IPR013783">
    <property type="entry name" value="Ig-like_fold"/>
</dbReference>
<dbReference type="CDD" id="cd00146">
    <property type="entry name" value="PKD"/>
    <property type="match status" value="1"/>
</dbReference>
<dbReference type="Pfam" id="PF18962">
    <property type="entry name" value="Por_Secre_tail"/>
    <property type="match status" value="1"/>
</dbReference>
<gene>
    <name evidence="3" type="ORF">G0Q07_00610</name>
</gene>
<evidence type="ECO:0000313" key="3">
    <source>
        <dbReference type="EMBL" id="QIA06324.1"/>
    </source>
</evidence>
<dbReference type="GO" id="GO:0004553">
    <property type="term" value="F:hydrolase activity, hydrolyzing O-glycosyl compounds"/>
    <property type="evidence" value="ECO:0007669"/>
    <property type="project" value="UniProtKB-ARBA"/>
</dbReference>
<sequence length="1917" mass="210097">MKKKRFIYLIIWLLLPTWLSAQTNISAVEYWYDGDYGTAVQQSVTPGTNVSFTDLLDLSSLEPGLHTFTVRFKDTRGMWGSVLTQFFTYYPGSDAGVHLVTDAEYWYDGDYSSAIETPLTPNSSVDFNTLLDVSSLIDGLHTVTVRFKDDRGIWSSPMVRFFKKEGTSGLTQLIAAEYWFNDDYSSKHDSSFAATSSLNLTGMFDVSTLREGFNFVSLRVQNEAGKWGPVASWFFTKENPESLPELHKITAREYWFDGDYSSVHNDPVTDATILSIDEQIDVANLSDGLHAVSSRYRDEAGNWSPAYSTLFVKYPPDPVPTLREVVKVEYWIDGDYSQVNTEAVVPAELLVLDEELDVSILNNGLHTLTYRFGDEAGSWSSAITTFFSVYEDDVLTADNKIVRYRYWIDSNIEAATEIDLTVPVQTLELDEILDAINFAGGEHLISFQFQDSQGNWSSAFSDTYQKEINPTLSISASVSTICEGSTVSFTSDYSDADVIEWNFGDGTTSLDFMPEHTYTNAGTFEVTAIVTHTDSAKSAYDTIVGGITVNPSQNIWMGDVDTIFFSSFENDNLNAAPADWIQKYHGTGSANQIVVDDPVKNGTKSFQMEGSSGYASEFYQRPPTMPTEATLEAWVNCEKILSGLTGSIGVGNFNVGTWGTRTSRLQFYGGKISATYSGGPVYEIMDYTPGQWYHVKMIHNLVNRTYRVFINNTLVTGTSSTETTSDFPMHPTVETIDVMLCAGNSGTTKLFFDDILLTEKGNFEVCETDLPYQLGSQQISTEGFYSETFSNSYGCDSVVSFNLKINPVYEVELDSVAICQGDSYIFGTETLTTPGNYTDTLQTANGCDSILTLKLIVHPTYEIPLAASICEGNSYLFNGNELVSEGIYKDTLQTVNGCDSILTLTLTVDPAIETLLEADICEGDTYNFAGEELYADGIYRDTLQTVSNCDSIVVLTLNVHPVYEIPIDSSICEGESVSFAGETLTTSGSYRDTLQSALLCDSVIVLNLQVNPVYSDTTLVAICEDDSYSFGGTSYNTTGKYVHTLSSVSGCDSVVTLSLVVNSTSVIADAVTICENDLPYTFGESSLTSSGIYTEIFTNVNGCDSTVTLTLTVNDTSLTEVEMSVCENDLPLIIGLDTFYNEGIYTKNLNNIRGCDSTVILSLNVLDTSLVTEEFEICENLIPFTFGTQSLSTSGVYSETFTKENGCDSTVVLTLIVSDTSVVAKEVSVCESELPYIFGTQSLLADGSYTEQFTASTGCDSTVSLILSVLDSFLTEQEVTICESELPYNFGLQKLDSSGVFTNVYTAENGCDSTIILTLNVLDTVLQNKEVVICAGDVPYSFGTQTLTGTGTYTEAFTGSNGCDSTVILNLTVSDPFRISDTLTVCENELPFTFGTQTLLAEGIYTEQFTSSFGCDSTVVLVFAINDTTNSFYADTICENDLPYAFGTQSLTASGVFSETFIAANGCDSLVTLDLTVYESYTTHFYETISPSELPYIFGSQQLTKTGTFSNTYSTILGCDSTITMHLQVRDDIAPVAKCNPIEVELDQNGFYSLSNFDLVDIAQGSNDDISKFEDLEIIVSPSTFTCENIGENTVSVKVKDAVGNQAICETIVTVADLVSDPKIDDIPDQIINEDTTLQLVLSGISGGTACEVWDVDLSATNQNTELISALKISHSAFDSTAVLEILLQENQHGTDSIFVTVQDSLGNTSEISFLLTVNAVNDIPEIVQEIEDQIMTAGDSVTITVSKIPGEYFNDTDDTTLVFGLSPGEQGIPDWVVIQEKDEQYILTFIPTETDTGCFNLVLTIEDETGATTRDTFRVCIDPLEVGISQLEANNFEINLYPNPTRGEVNIDLFNPPTGEIELLVTNITGSQVLRKTYQSGERITFNLSENISGSYLVILQMHNKRIVRKLILDKK</sequence>
<dbReference type="InterPro" id="IPR013320">
    <property type="entry name" value="ConA-like_dom_sf"/>
</dbReference>
<dbReference type="GO" id="GO:0005509">
    <property type="term" value="F:calcium ion binding"/>
    <property type="evidence" value="ECO:0007669"/>
    <property type="project" value="InterPro"/>
</dbReference>
<dbReference type="Gene3D" id="2.60.120.200">
    <property type="match status" value="1"/>
</dbReference>
<dbReference type="InterPro" id="IPR000601">
    <property type="entry name" value="PKD_dom"/>
</dbReference>
<accession>A0A6C0R7Q2</accession>
<dbReference type="SUPFAM" id="SSF49899">
    <property type="entry name" value="Concanavalin A-like lectins/glucanases"/>
    <property type="match status" value="1"/>
</dbReference>
<dbReference type="Gene3D" id="2.60.40.10">
    <property type="entry name" value="Immunoglobulins"/>
    <property type="match status" value="2"/>
</dbReference>
<dbReference type="EMBL" id="CP048409">
    <property type="protein sequence ID" value="QIA06324.1"/>
    <property type="molecule type" value="Genomic_DNA"/>
</dbReference>
<dbReference type="InterPro" id="IPR026444">
    <property type="entry name" value="Secre_tail"/>
</dbReference>
<feature type="signal peptide" evidence="1">
    <location>
        <begin position="1"/>
        <end position="21"/>
    </location>
</feature>
<dbReference type="GO" id="GO:0016020">
    <property type="term" value="C:membrane"/>
    <property type="evidence" value="ECO:0007669"/>
    <property type="project" value="InterPro"/>
</dbReference>
<dbReference type="SUPFAM" id="SSF49313">
    <property type="entry name" value="Cadherin-like"/>
    <property type="match status" value="1"/>
</dbReference>
<dbReference type="GO" id="GO:0005975">
    <property type="term" value="P:carbohydrate metabolic process"/>
    <property type="evidence" value="ECO:0007669"/>
    <property type="project" value="UniProtKB-ARBA"/>
</dbReference>